<evidence type="ECO:0008006" key="4">
    <source>
        <dbReference type="Google" id="ProtNLM"/>
    </source>
</evidence>
<evidence type="ECO:0000313" key="2">
    <source>
        <dbReference type="EMBL" id="MFC5026484.1"/>
    </source>
</evidence>
<name>A0ABV9XN97_9ACTN</name>
<keyword evidence="3" id="KW-1185">Reference proteome</keyword>
<organism evidence="2 3">
    <name type="scientific">Streptomyces coeruleoprunus</name>
    <dbReference type="NCBI Taxonomy" id="285563"/>
    <lineage>
        <taxon>Bacteria</taxon>
        <taxon>Bacillati</taxon>
        <taxon>Actinomycetota</taxon>
        <taxon>Actinomycetes</taxon>
        <taxon>Kitasatosporales</taxon>
        <taxon>Streptomycetaceae</taxon>
        <taxon>Streptomyces</taxon>
    </lineage>
</organism>
<dbReference type="EMBL" id="JBHSJD010000025">
    <property type="protein sequence ID" value="MFC5026484.1"/>
    <property type="molecule type" value="Genomic_DNA"/>
</dbReference>
<sequence>MTSLFERLDTEEALVPGELSSLREKIATAEERLAHLTITRETLLSLTGHAGHADDSAELQSQEQGPGDGGDLVDGSVPGAAPGDGTNLRDPSVASGPLELSVARERMLVLLAGAGRAMKAQDIAAAIGEDISDTSNGRRTETTRSRLKALIREGRVVEDPTGWFAIAPATRNEQGGSVLV</sequence>
<reference evidence="3" key="1">
    <citation type="journal article" date="2019" name="Int. J. Syst. Evol. Microbiol.">
        <title>The Global Catalogue of Microorganisms (GCM) 10K type strain sequencing project: providing services to taxonomists for standard genome sequencing and annotation.</title>
        <authorList>
            <consortium name="The Broad Institute Genomics Platform"/>
            <consortium name="The Broad Institute Genome Sequencing Center for Infectious Disease"/>
            <person name="Wu L."/>
            <person name="Ma J."/>
        </authorList>
    </citation>
    <scope>NUCLEOTIDE SEQUENCE [LARGE SCALE GENOMIC DNA]</scope>
    <source>
        <strain evidence="3">CGMCC 4.1648</strain>
    </source>
</reference>
<feature type="region of interest" description="Disordered" evidence="1">
    <location>
        <begin position="50"/>
        <end position="93"/>
    </location>
</feature>
<evidence type="ECO:0000256" key="1">
    <source>
        <dbReference type="SAM" id="MobiDB-lite"/>
    </source>
</evidence>
<comment type="caution">
    <text evidence="2">The sequence shown here is derived from an EMBL/GenBank/DDBJ whole genome shotgun (WGS) entry which is preliminary data.</text>
</comment>
<protein>
    <recommendedName>
        <fullName evidence="4">MarR family transcriptional regulator</fullName>
    </recommendedName>
</protein>
<dbReference type="Proteomes" id="UP001595829">
    <property type="component" value="Unassembled WGS sequence"/>
</dbReference>
<evidence type="ECO:0000313" key="3">
    <source>
        <dbReference type="Proteomes" id="UP001595829"/>
    </source>
</evidence>
<accession>A0ABV9XN97</accession>
<dbReference type="RefSeq" id="WP_345685865.1">
    <property type="nucleotide sequence ID" value="NZ_BAABIT010000001.1"/>
</dbReference>
<gene>
    <name evidence="2" type="ORF">ACFPM3_30565</name>
</gene>
<proteinExistence type="predicted"/>